<reference evidence="1 2" key="1">
    <citation type="journal article" date="2019" name="Nat. Ecol. Evol.">
        <title>Megaphylogeny resolves global patterns of mushroom evolution.</title>
        <authorList>
            <person name="Varga T."/>
            <person name="Krizsan K."/>
            <person name="Foldi C."/>
            <person name="Dima B."/>
            <person name="Sanchez-Garcia M."/>
            <person name="Sanchez-Ramirez S."/>
            <person name="Szollosi G.J."/>
            <person name="Szarkandi J.G."/>
            <person name="Papp V."/>
            <person name="Albert L."/>
            <person name="Andreopoulos W."/>
            <person name="Angelini C."/>
            <person name="Antonin V."/>
            <person name="Barry K.W."/>
            <person name="Bougher N.L."/>
            <person name="Buchanan P."/>
            <person name="Buyck B."/>
            <person name="Bense V."/>
            <person name="Catcheside P."/>
            <person name="Chovatia M."/>
            <person name="Cooper J."/>
            <person name="Damon W."/>
            <person name="Desjardin D."/>
            <person name="Finy P."/>
            <person name="Geml J."/>
            <person name="Haridas S."/>
            <person name="Hughes K."/>
            <person name="Justo A."/>
            <person name="Karasinski D."/>
            <person name="Kautmanova I."/>
            <person name="Kiss B."/>
            <person name="Kocsube S."/>
            <person name="Kotiranta H."/>
            <person name="LaButti K.M."/>
            <person name="Lechner B.E."/>
            <person name="Liimatainen K."/>
            <person name="Lipzen A."/>
            <person name="Lukacs Z."/>
            <person name="Mihaltcheva S."/>
            <person name="Morgado L.N."/>
            <person name="Niskanen T."/>
            <person name="Noordeloos M.E."/>
            <person name="Ohm R.A."/>
            <person name="Ortiz-Santana B."/>
            <person name="Ovrebo C."/>
            <person name="Racz N."/>
            <person name="Riley R."/>
            <person name="Savchenko A."/>
            <person name="Shiryaev A."/>
            <person name="Soop K."/>
            <person name="Spirin V."/>
            <person name="Szebenyi C."/>
            <person name="Tomsovsky M."/>
            <person name="Tulloss R.E."/>
            <person name="Uehling J."/>
            <person name="Grigoriev I.V."/>
            <person name="Vagvolgyi C."/>
            <person name="Papp T."/>
            <person name="Martin F.M."/>
            <person name="Miettinen O."/>
            <person name="Hibbett D.S."/>
            <person name="Nagy L.G."/>
        </authorList>
    </citation>
    <scope>NUCLEOTIDE SEQUENCE [LARGE SCALE GENOMIC DNA]</scope>
    <source>
        <strain evidence="1 2">HHB13444</strain>
    </source>
</reference>
<dbReference type="AlphaFoldDB" id="A0A5C3P8U2"/>
<keyword evidence="2" id="KW-1185">Reference proteome</keyword>
<dbReference type="EMBL" id="ML211282">
    <property type="protein sequence ID" value="TFK84978.1"/>
    <property type="molecule type" value="Genomic_DNA"/>
</dbReference>
<sequence length="401" mass="45252">MAHLTQFGTKPPELHARPWRQLVLERLRLSGSPTVKLAMYLIRNYEPHTNVNYATATLAREVTIGLNLAQLPDDDILHEAASIVRPYMNSRLHDIGSPDAYMDVKIHYFHLGSTGQGPLEATRYLGFQRIDSLPAPWPQRSAPMMVYALFSSALNPKSPQQRAIPYFRDTLVPTTERMRSLVRATHNASAVAWPEDYTLPSTWPAMQNVLVPNMRYIKAHRALSTLTLQDIKWSHLFPAHPSLIGPGELLALLQAPSTDRPRVCILFAHSGADPLGSPLEWVPFTSHLNERSTIAYAFDADQAYREGFDSTLYGRNHLDYIIAIPLRALRRYDAWRKEQGLDSFESPGVKVMVKSARIQHDHAVRLHEILLRIALKRMTGAGAHEGTARRPGDALPYGYEF</sequence>
<organism evidence="1 2">
    <name type="scientific">Polyporus arcularius HHB13444</name>
    <dbReference type="NCBI Taxonomy" id="1314778"/>
    <lineage>
        <taxon>Eukaryota</taxon>
        <taxon>Fungi</taxon>
        <taxon>Dikarya</taxon>
        <taxon>Basidiomycota</taxon>
        <taxon>Agaricomycotina</taxon>
        <taxon>Agaricomycetes</taxon>
        <taxon>Polyporales</taxon>
        <taxon>Polyporaceae</taxon>
        <taxon>Polyporus</taxon>
    </lineage>
</organism>
<evidence type="ECO:0000313" key="2">
    <source>
        <dbReference type="Proteomes" id="UP000308197"/>
    </source>
</evidence>
<protein>
    <submittedName>
        <fullName evidence="1">Uncharacterized protein</fullName>
    </submittedName>
</protein>
<gene>
    <name evidence="1" type="ORF">K466DRAFT_495608</name>
</gene>
<evidence type="ECO:0000313" key="1">
    <source>
        <dbReference type="EMBL" id="TFK84978.1"/>
    </source>
</evidence>
<proteinExistence type="predicted"/>
<name>A0A5C3P8U2_9APHY</name>
<accession>A0A5C3P8U2</accession>
<dbReference type="InParanoid" id="A0A5C3P8U2"/>
<dbReference type="Proteomes" id="UP000308197">
    <property type="component" value="Unassembled WGS sequence"/>
</dbReference>